<feature type="domain" description="DCD" evidence="2">
    <location>
        <begin position="30"/>
        <end position="165"/>
    </location>
</feature>
<name>A0A176VU41_MARPO</name>
<feature type="region of interest" description="Disordered" evidence="1">
    <location>
        <begin position="398"/>
        <end position="420"/>
    </location>
</feature>
<dbReference type="Pfam" id="PF10539">
    <property type="entry name" value="Dev_Cell_Death"/>
    <property type="match status" value="1"/>
</dbReference>
<dbReference type="Proteomes" id="UP000077202">
    <property type="component" value="Unassembled WGS sequence"/>
</dbReference>
<evidence type="ECO:0000313" key="4">
    <source>
        <dbReference type="Proteomes" id="UP000077202"/>
    </source>
</evidence>
<feature type="region of interest" description="Disordered" evidence="1">
    <location>
        <begin position="604"/>
        <end position="633"/>
    </location>
</feature>
<sequence>MQVVRGAKVHSCGDDGLDMEVITERSLSPQDLGAVIFGCTTTSYNECITNKHFGLPFTQVKYVERIEEGLPIFLFNFSEREMLGIFEAVSAAVHVDSSASEIHDLNSRPSFPARVCVRARKDWPIVSLPETIFKEAIIDNYYSYTRFYFELDHKQADELVDLFMRQTIIPPRQISYCHGFDRFSAPQTDVHVVYRESLTPDTISFEHNLGPERYDSSELQFESSISEKPVAQKPYDWDNYSSSLSSESFSFGSTHDQYDMSLYDTPKCGYVPVLEDTITFRLDKVAGKDMIEAGTFSFHHEASQTSTSKSDEDGRDPESTEESSPTATTSVFERVLDNARIEHERIIQQPDKTVDSGFHPQLTKQEEEIAGSDAAITSPPIHEEEALRTGDITKYASVRSGTDEESGEEYARHKPDGDIQQEDEIGPRIAVREIDDGHTHIQRLRAYGQSDSTSPIQVSTANEATAGVNDKPRINEDGGQPPVVGDSRASCPGSKIAAKALSKSNYGAMFSWASEVTRFLSSRGHASRSSERRECRLFLGKLRRLKIMRDESQAQALVHQIQALRVKPANEEFFDFQDSCEARREDHLADGIEVIENGYNTSSIQEHSHATEQEEDLDSQIGESEPTSPGKANEEMERFKSGFLPVRNCIIQNDLSRDSELMSYYTPLNRINFIHICTLSLLDWSRFRLLELSLKLWCTYVLSSRAKRRFNFGDLNG</sequence>
<comment type="caution">
    <text evidence="3">The sequence shown here is derived from an EMBL/GenBank/DDBJ whole genome shotgun (WGS) entry which is preliminary data.</text>
</comment>
<reference evidence="3" key="1">
    <citation type="submission" date="2016-03" db="EMBL/GenBank/DDBJ databases">
        <title>Mechanisms controlling the formation of the plant cell surface in tip-growing cells are functionally conserved among land plants.</title>
        <authorList>
            <person name="Honkanen S."/>
            <person name="Jones V.A."/>
            <person name="Morieri G."/>
            <person name="Champion C."/>
            <person name="Hetherington A.J."/>
            <person name="Kelly S."/>
            <person name="Saint-Marcoux D."/>
            <person name="Proust H."/>
            <person name="Prescott H."/>
            <person name="Dolan L."/>
        </authorList>
    </citation>
    <scope>NUCLEOTIDE SEQUENCE [LARGE SCALE GENOMIC DNA]</scope>
    <source>
        <tissue evidence="3">Whole gametophyte</tissue>
    </source>
</reference>
<proteinExistence type="predicted"/>
<evidence type="ECO:0000313" key="3">
    <source>
        <dbReference type="EMBL" id="OAE23891.1"/>
    </source>
</evidence>
<dbReference type="SMART" id="SM00767">
    <property type="entry name" value="DCD"/>
    <property type="match status" value="1"/>
</dbReference>
<dbReference type="InterPro" id="IPR044832">
    <property type="entry name" value="NRP-like"/>
</dbReference>
<feature type="region of interest" description="Disordered" evidence="1">
    <location>
        <begin position="296"/>
        <end position="331"/>
    </location>
</feature>
<evidence type="ECO:0000256" key="1">
    <source>
        <dbReference type="SAM" id="MobiDB-lite"/>
    </source>
</evidence>
<keyword evidence="4" id="KW-1185">Reference proteome</keyword>
<dbReference type="PANTHER" id="PTHR46034:SF7">
    <property type="entry name" value="INFLUENZA VIRUS NS1A-BINDING PROTEIN"/>
    <property type="match status" value="1"/>
</dbReference>
<dbReference type="EMBL" id="LVLJ01002730">
    <property type="protein sequence ID" value="OAE23891.1"/>
    <property type="molecule type" value="Genomic_DNA"/>
</dbReference>
<dbReference type="AlphaFoldDB" id="A0A176VU41"/>
<accession>A0A176VU41</accession>
<dbReference type="PANTHER" id="PTHR46034">
    <property type="match status" value="1"/>
</dbReference>
<organism evidence="3 4">
    <name type="scientific">Marchantia polymorpha subsp. ruderalis</name>
    <dbReference type="NCBI Taxonomy" id="1480154"/>
    <lineage>
        <taxon>Eukaryota</taxon>
        <taxon>Viridiplantae</taxon>
        <taxon>Streptophyta</taxon>
        <taxon>Embryophyta</taxon>
        <taxon>Marchantiophyta</taxon>
        <taxon>Marchantiopsida</taxon>
        <taxon>Marchantiidae</taxon>
        <taxon>Marchantiales</taxon>
        <taxon>Marchantiaceae</taxon>
        <taxon>Marchantia</taxon>
    </lineage>
</organism>
<dbReference type="InterPro" id="IPR013989">
    <property type="entry name" value="Dev_and_cell_death_domain"/>
</dbReference>
<dbReference type="GO" id="GO:0034976">
    <property type="term" value="P:response to endoplasmic reticulum stress"/>
    <property type="evidence" value="ECO:0007669"/>
    <property type="project" value="InterPro"/>
</dbReference>
<protein>
    <recommendedName>
        <fullName evidence="2">DCD domain-containing protein</fullName>
    </recommendedName>
</protein>
<feature type="region of interest" description="Disordered" evidence="1">
    <location>
        <begin position="463"/>
        <end position="489"/>
    </location>
</feature>
<feature type="compositionally biased region" description="Basic and acidic residues" evidence="1">
    <location>
        <begin position="309"/>
        <end position="318"/>
    </location>
</feature>
<dbReference type="PROSITE" id="PS51222">
    <property type="entry name" value="DCD"/>
    <property type="match status" value="1"/>
</dbReference>
<evidence type="ECO:0000259" key="2">
    <source>
        <dbReference type="PROSITE" id="PS51222"/>
    </source>
</evidence>
<gene>
    <name evidence="3" type="ORF">AXG93_1217s1020</name>
</gene>